<sequence>MFFAVSDLDRRLIEDGISNTILTLPLAMQQDSSMYVNRARWSDDGKYCGAAYSKHLMHLYLFNEPNELLLHLEIDSHIGGVNAIGFWKPNNEFFIVTCGDDKTIKAIQSGKRTVGRLVVQSRSRCVVVNKEYIVIIIVSLKHKKYQHSIMFCTLDLSF</sequence>
<keyword evidence="2" id="KW-1185">Reference proteome</keyword>
<dbReference type="InterPro" id="IPR015943">
    <property type="entry name" value="WD40/YVTN_repeat-like_dom_sf"/>
</dbReference>
<proteinExistence type="predicted"/>
<name>A0AAP0FT78_9ASPA</name>
<protein>
    <submittedName>
        <fullName evidence="1">BTB/POZ domain-containing protein</fullName>
    </submittedName>
</protein>
<dbReference type="Proteomes" id="UP001418222">
    <property type="component" value="Unassembled WGS sequence"/>
</dbReference>
<evidence type="ECO:0000313" key="1">
    <source>
        <dbReference type="EMBL" id="KAK8913759.1"/>
    </source>
</evidence>
<gene>
    <name evidence="1" type="ORF">KSP39_PZI023656</name>
</gene>
<evidence type="ECO:0000313" key="2">
    <source>
        <dbReference type="Proteomes" id="UP001418222"/>
    </source>
</evidence>
<dbReference type="PANTHER" id="PTHR44083">
    <property type="entry name" value="TOPLESS-RELATED PROTEIN 1-RELATED"/>
    <property type="match status" value="1"/>
</dbReference>
<accession>A0AAP0FT78</accession>
<comment type="caution">
    <text evidence="1">The sequence shown here is derived from an EMBL/GenBank/DDBJ whole genome shotgun (WGS) entry which is preliminary data.</text>
</comment>
<dbReference type="Gene3D" id="2.130.10.10">
    <property type="entry name" value="YVTN repeat-like/Quinoprotein amine dehydrogenase"/>
    <property type="match status" value="1"/>
</dbReference>
<dbReference type="InterPro" id="IPR036322">
    <property type="entry name" value="WD40_repeat_dom_sf"/>
</dbReference>
<dbReference type="PANTHER" id="PTHR44083:SF45">
    <property type="entry name" value="TOPLESS-RELATED PROTEIN 1"/>
    <property type="match status" value="1"/>
</dbReference>
<dbReference type="GO" id="GO:0006355">
    <property type="term" value="P:regulation of DNA-templated transcription"/>
    <property type="evidence" value="ECO:0007669"/>
    <property type="project" value="InterPro"/>
</dbReference>
<reference evidence="1 2" key="1">
    <citation type="journal article" date="2022" name="Nat. Plants">
        <title>Genomes of leafy and leafless Platanthera orchids illuminate the evolution of mycoheterotrophy.</title>
        <authorList>
            <person name="Li M.H."/>
            <person name="Liu K.W."/>
            <person name="Li Z."/>
            <person name="Lu H.C."/>
            <person name="Ye Q.L."/>
            <person name="Zhang D."/>
            <person name="Wang J.Y."/>
            <person name="Li Y.F."/>
            <person name="Zhong Z.M."/>
            <person name="Liu X."/>
            <person name="Yu X."/>
            <person name="Liu D.K."/>
            <person name="Tu X.D."/>
            <person name="Liu B."/>
            <person name="Hao Y."/>
            <person name="Liao X.Y."/>
            <person name="Jiang Y.T."/>
            <person name="Sun W.H."/>
            <person name="Chen J."/>
            <person name="Chen Y.Q."/>
            <person name="Ai Y."/>
            <person name="Zhai J.W."/>
            <person name="Wu S.S."/>
            <person name="Zhou Z."/>
            <person name="Hsiao Y.Y."/>
            <person name="Wu W.L."/>
            <person name="Chen Y.Y."/>
            <person name="Lin Y.F."/>
            <person name="Hsu J.L."/>
            <person name="Li C.Y."/>
            <person name="Wang Z.W."/>
            <person name="Zhao X."/>
            <person name="Zhong W.Y."/>
            <person name="Ma X.K."/>
            <person name="Ma L."/>
            <person name="Huang J."/>
            <person name="Chen G.Z."/>
            <person name="Huang M.Z."/>
            <person name="Huang L."/>
            <person name="Peng D.H."/>
            <person name="Luo Y.B."/>
            <person name="Zou S.Q."/>
            <person name="Chen S.P."/>
            <person name="Lan S."/>
            <person name="Tsai W.C."/>
            <person name="Van de Peer Y."/>
            <person name="Liu Z.J."/>
        </authorList>
    </citation>
    <scope>NUCLEOTIDE SEQUENCE [LARGE SCALE GENOMIC DNA]</scope>
    <source>
        <strain evidence="1">Lor287</strain>
    </source>
</reference>
<dbReference type="SUPFAM" id="SSF50978">
    <property type="entry name" value="WD40 repeat-like"/>
    <property type="match status" value="1"/>
</dbReference>
<dbReference type="AlphaFoldDB" id="A0AAP0FT78"/>
<dbReference type="InterPro" id="IPR027728">
    <property type="entry name" value="Topless_fam"/>
</dbReference>
<dbReference type="EMBL" id="JBBWWQ010000021">
    <property type="protein sequence ID" value="KAK8913759.1"/>
    <property type="molecule type" value="Genomic_DNA"/>
</dbReference>
<organism evidence="1 2">
    <name type="scientific">Platanthera zijinensis</name>
    <dbReference type="NCBI Taxonomy" id="2320716"/>
    <lineage>
        <taxon>Eukaryota</taxon>
        <taxon>Viridiplantae</taxon>
        <taxon>Streptophyta</taxon>
        <taxon>Embryophyta</taxon>
        <taxon>Tracheophyta</taxon>
        <taxon>Spermatophyta</taxon>
        <taxon>Magnoliopsida</taxon>
        <taxon>Liliopsida</taxon>
        <taxon>Asparagales</taxon>
        <taxon>Orchidaceae</taxon>
        <taxon>Orchidoideae</taxon>
        <taxon>Orchideae</taxon>
        <taxon>Orchidinae</taxon>
        <taxon>Platanthera</taxon>
    </lineage>
</organism>